<comment type="caution">
    <text evidence="2">The sequence shown here is derived from an EMBL/GenBank/DDBJ whole genome shotgun (WGS) entry which is preliminary data.</text>
</comment>
<organism evidence="2">
    <name type="scientific">marine sediment metagenome</name>
    <dbReference type="NCBI Taxonomy" id="412755"/>
    <lineage>
        <taxon>unclassified sequences</taxon>
        <taxon>metagenomes</taxon>
        <taxon>ecological metagenomes</taxon>
    </lineage>
</organism>
<feature type="non-terminal residue" evidence="2">
    <location>
        <position position="127"/>
    </location>
</feature>
<feature type="domain" description="Replication-associated protein G2P N-terminal" evidence="1">
    <location>
        <begin position="4"/>
        <end position="122"/>
    </location>
</feature>
<gene>
    <name evidence="2" type="ORF">S06H3_47741</name>
</gene>
<dbReference type="AlphaFoldDB" id="X1MXS8"/>
<evidence type="ECO:0000313" key="2">
    <source>
        <dbReference type="EMBL" id="GAI36502.1"/>
    </source>
</evidence>
<accession>X1MXS8</accession>
<name>X1MXS8_9ZZZZ</name>
<sequence>MHPMLDRIHMFIRFRSEHVQMIGRPESPTLVVDLESLGVRMRSSGGVLKREDGEGYDVEGLSHAWESLPSSYTPMAFKVFHQSLGKRLDPGVELKASPAKLLQGHNVFGPTSIRMGAEVMLKWLAGT</sequence>
<dbReference type="GO" id="GO:0006260">
    <property type="term" value="P:DNA replication"/>
    <property type="evidence" value="ECO:0007669"/>
    <property type="project" value="InterPro"/>
</dbReference>
<dbReference type="EMBL" id="BARV01030011">
    <property type="protein sequence ID" value="GAI36502.1"/>
    <property type="molecule type" value="Genomic_DNA"/>
</dbReference>
<dbReference type="NCBIfam" id="TIGR01629">
    <property type="entry name" value="rep_II_X"/>
    <property type="match status" value="1"/>
</dbReference>
<reference evidence="2" key="1">
    <citation type="journal article" date="2014" name="Front. Microbiol.">
        <title>High frequency of phylogenetically diverse reductive dehalogenase-homologous genes in deep subseafloor sedimentary metagenomes.</title>
        <authorList>
            <person name="Kawai M."/>
            <person name="Futagami T."/>
            <person name="Toyoda A."/>
            <person name="Takaki Y."/>
            <person name="Nishi S."/>
            <person name="Hori S."/>
            <person name="Arai W."/>
            <person name="Tsubouchi T."/>
            <person name="Morono Y."/>
            <person name="Uchiyama I."/>
            <person name="Ito T."/>
            <person name="Fujiyama A."/>
            <person name="Inagaki F."/>
            <person name="Takami H."/>
        </authorList>
    </citation>
    <scope>NUCLEOTIDE SEQUENCE</scope>
    <source>
        <strain evidence="2">Expedition CK06-06</strain>
    </source>
</reference>
<proteinExistence type="predicted"/>
<dbReference type="Pfam" id="PF05144">
    <property type="entry name" value="Phage_CRI"/>
    <property type="match status" value="1"/>
</dbReference>
<evidence type="ECO:0000259" key="1">
    <source>
        <dbReference type="Pfam" id="PF05144"/>
    </source>
</evidence>
<protein>
    <recommendedName>
        <fullName evidence="1">Replication-associated protein G2P N-terminal domain-containing protein</fullName>
    </recommendedName>
</protein>
<dbReference type="InterPro" id="IPR022686">
    <property type="entry name" value="G2P_N"/>
</dbReference>
<dbReference type="InterPro" id="IPR006516">
    <property type="entry name" value="G2P"/>
</dbReference>